<dbReference type="Pfam" id="PF00763">
    <property type="entry name" value="THF_DHG_CYH"/>
    <property type="match status" value="1"/>
</dbReference>
<evidence type="ECO:0000256" key="5">
    <source>
        <dbReference type="ARBA" id="ARBA00022755"/>
    </source>
</evidence>
<dbReference type="Gene3D" id="3.40.50.10860">
    <property type="entry name" value="Leucine Dehydrogenase, chain A, domain 1"/>
    <property type="match status" value="1"/>
</dbReference>
<dbReference type="GO" id="GO:0035999">
    <property type="term" value="P:tetrahydrofolate interconversion"/>
    <property type="evidence" value="ECO:0007669"/>
    <property type="project" value="UniProtKB-UniRule"/>
</dbReference>
<dbReference type="Proteomes" id="UP001337580">
    <property type="component" value="Chromosome"/>
</dbReference>
<dbReference type="GO" id="GO:0005829">
    <property type="term" value="C:cytosol"/>
    <property type="evidence" value="ECO:0007669"/>
    <property type="project" value="TreeGrafter"/>
</dbReference>
<keyword evidence="5 12" id="KW-0658">Purine biosynthesis</keyword>
<reference evidence="15" key="1">
    <citation type="journal article" date="2023" name="ISME J.">
        <title>Emergence of putative energy parasites within Clostridia revealed by genome analysis of a novel endosymbiotic clade.</title>
        <authorList>
            <person name="Takahashi K."/>
            <person name="Kuwahara H."/>
            <person name="Horikawa Y."/>
            <person name="Izawa K."/>
            <person name="Kato D."/>
            <person name="Inagaki T."/>
            <person name="Yuki M."/>
            <person name="Ohkuma M."/>
            <person name="Hongoh Y."/>
        </authorList>
    </citation>
    <scope>NUCLEOTIDE SEQUENCE</scope>
    <source>
        <strain evidence="15">CfP3-15</strain>
    </source>
</reference>
<comment type="function">
    <text evidence="12">Catalyzes the oxidation of 5,10-methylenetetrahydrofolate to 5,10-methenyltetrahydrofolate and then the hydrolysis of 5,10-methenyltetrahydrofolate to 10-formyltetrahydrofolate.</text>
</comment>
<dbReference type="EMBL" id="AP027924">
    <property type="protein sequence ID" value="BED91784.1"/>
    <property type="molecule type" value="Genomic_DNA"/>
</dbReference>
<keyword evidence="7 12" id="KW-0521">NADP</keyword>
<feature type="domain" description="Tetrahydrofolate dehydrogenase/cyclohydrolase NAD(P)-binding" evidence="14">
    <location>
        <begin position="137"/>
        <end position="278"/>
    </location>
</feature>
<name>A0AA48KZ00_9FIRM</name>
<evidence type="ECO:0000259" key="13">
    <source>
        <dbReference type="Pfam" id="PF00763"/>
    </source>
</evidence>
<dbReference type="KEGG" id="ips:CfP315_0313"/>
<comment type="caution">
    <text evidence="12">Lacks conserved residue(s) required for the propagation of feature annotation.</text>
</comment>
<dbReference type="InterPro" id="IPR020631">
    <property type="entry name" value="THF_DH/CycHdrlase_NAD-bd_dom"/>
</dbReference>
<dbReference type="InterPro" id="IPR046346">
    <property type="entry name" value="Aminoacid_DH-like_N_sf"/>
</dbReference>
<dbReference type="Gene3D" id="3.40.50.720">
    <property type="entry name" value="NAD(P)-binding Rossmann-like Domain"/>
    <property type="match status" value="1"/>
</dbReference>
<keyword evidence="9 12" id="KW-0368">Histidine biosynthesis</keyword>
<dbReference type="PANTHER" id="PTHR48099">
    <property type="entry name" value="C-1-TETRAHYDROFOLATE SYNTHASE, CYTOPLASMIC-RELATED"/>
    <property type="match status" value="1"/>
</dbReference>
<evidence type="ECO:0000259" key="14">
    <source>
        <dbReference type="Pfam" id="PF02882"/>
    </source>
</evidence>
<keyword evidence="8 12" id="KW-0560">Oxidoreductase</keyword>
<dbReference type="InterPro" id="IPR020630">
    <property type="entry name" value="THF_DH/CycHdrlase_cat_dom"/>
</dbReference>
<comment type="catalytic activity">
    <reaction evidence="12">
        <text>(6R)-5,10-methylene-5,6,7,8-tetrahydrofolate + NADP(+) = (6R)-5,10-methenyltetrahydrofolate + NADPH</text>
        <dbReference type="Rhea" id="RHEA:22812"/>
        <dbReference type="ChEBI" id="CHEBI:15636"/>
        <dbReference type="ChEBI" id="CHEBI:57455"/>
        <dbReference type="ChEBI" id="CHEBI:57783"/>
        <dbReference type="ChEBI" id="CHEBI:58349"/>
        <dbReference type="EC" id="1.5.1.5"/>
    </reaction>
</comment>
<accession>A0AA48KZ00</accession>
<sequence>MIIDGKSMAEKIISEVEEQISKIKKEYNKYPCLSIIQVGNNEASEIYIKNKISACKRAGVISEVYKFNSETDENEVIDCIEQTNQNTKINAILLQLPLPEKFNRRKIMEKILPEKDVDAFTYSNGAKIFAGDYDILPCTPSGIIHILKEINLKLEGSKCVVIGRSEIVGKPLALALLKENATITICHSKTTKIKDICKKADVLISAVGRPNLITHEMVKKNAVVIDVGISRYNNKICGDVDFERVSEKASHITPVPGGVGPLTVAFLIKNTFTLFKNQYFV</sequence>
<feature type="binding site" evidence="12">
    <location>
        <position position="229"/>
    </location>
    <ligand>
        <name>NADP(+)</name>
        <dbReference type="ChEBI" id="CHEBI:58349"/>
    </ligand>
</feature>
<dbReference type="InterPro" id="IPR036291">
    <property type="entry name" value="NAD(P)-bd_dom_sf"/>
</dbReference>
<dbReference type="FunFam" id="3.40.50.10860:FF:000005">
    <property type="entry name" value="C-1-tetrahydrofolate synthase, cytoplasmic, putative"/>
    <property type="match status" value="1"/>
</dbReference>
<feature type="domain" description="Tetrahydrofolate dehydrogenase/cyclohydrolase catalytic" evidence="13">
    <location>
        <begin position="3"/>
        <end position="118"/>
    </location>
</feature>
<evidence type="ECO:0000313" key="15">
    <source>
        <dbReference type="EMBL" id="BED91784.1"/>
    </source>
</evidence>
<dbReference type="EC" id="1.5.1.5" evidence="12"/>
<keyword evidence="6 12" id="KW-0378">Hydrolase</keyword>
<evidence type="ECO:0000256" key="8">
    <source>
        <dbReference type="ARBA" id="ARBA00023002"/>
    </source>
</evidence>
<evidence type="ECO:0000256" key="7">
    <source>
        <dbReference type="ARBA" id="ARBA00022857"/>
    </source>
</evidence>
<dbReference type="GO" id="GO:0004477">
    <property type="term" value="F:methenyltetrahydrofolate cyclohydrolase activity"/>
    <property type="evidence" value="ECO:0007669"/>
    <property type="project" value="UniProtKB-UniRule"/>
</dbReference>
<dbReference type="SUPFAM" id="SSF53223">
    <property type="entry name" value="Aminoacid dehydrogenase-like, N-terminal domain"/>
    <property type="match status" value="1"/>
</dbReference>
<dbReference type="AlphaFoldDB" id="A0AA48KZ00"/>
<evidence type="ECO:0000256" key="1">
    <source>
        <dbReference type="ARBA" id="ARBA00004777"/>
    </source>
</evidence>
<dbReference type="InterPro" id="IPR000672">
    <property type="entry name" value="THF_DH/CycHdrlase"/>
</dbReference>
<evidence type="ECO:0000256" key="6">
    <source>
        <dbReference type="ARBA" id="ARBA00022801"/>
    </source>
</evidence>
<evidence type="ECO:0000256" key="9">
    <source>
        <dbReference type="ARBA" id="ARBA00023102"/>
    </source>
</evidence>
<organism evidence="15">
    <name type="scientific">Candidatus Improbicoccus pseudotrichonymphae</name>
    <dbReference type="NCBI Taxonomy" id="3033792"/>
    <lineage>
        <taxon>Bacteria</taxon>
        <taxon>Bacillati</taxon>
        <taxon>Bacillota</taxon>
        <taxon>Clostridia</taxon>
        <taxon>Candidatus Improbicoccus</taxon>
    </lineage>
</organism>
<dbReference type="GO" id="GO:0006164">
    <property type="term" value="P:purine nucleotide biosynthetic process"/>
    <property type="evidence" value="ECO:0007669"/>
    <property type="project" value="UniProtKB-KW"/>
</dbReference>
<protein>
    <recommendedName>
        <fullName evidence="12">Bifunctional protein FolD</fullName>
    </recommendedName>
    <domain>
        <recommendedName>
            <fullName evidence="12">Methylenetetrahydrofolate dehydrogenase</fullName>
            <ecNumber evidence="12">1.5.1.5</ecNumber>
        </recommendedName>
    </domain>
    <domain>
        <recommendedName>
            <fullName evidence="12">Methenyltetrahydrofolate cyclohydrolase</fullName>
            <ecNumber evidence="12">3.5.4.9</ecNumber>
        </recommendedName>
    </domain>
</protein>
<comment type="similarity">
    <text evidence="12">Belongs to the tetrahydrofolate dehydrogenase/cyclohydrolase family.</text>
</comment>
<dbReference type="FunFam" id="3.40.50.720:FF:000094">
    <property type="entry name" value="Bifunctional protein FolD"/>
    <property type="match status" value="1"/>
</dbReference>
<keyword evidence="4 12" id="KW-0028">Amino-acid biosynthesis</keyword>
<dbReference type="PRINTS" id="PR00085">
    <property type="entry name" value="THFDHDRGNASE"/>
</dbReference>
<evidence type="ECO:0000256" key="4">
    <source>
        <dbReference type="ARBA" id="ARBA00022605"/>
    </source>
</evidence>
<comment type="catalytic activity">
    <reaction evidence="12">
        <text>(6R)-5,10-methenyltetrahydrofolate + H2O = (6R)-10-formyltetrahydrofolate + H(+)</text>
        <dbReference type="Rhea" id="RHEA:23700"/>
        <dbReference type="ChEBI" id="CHEBI:15377"/>
        <dbReference type="ChEBI" id="CHEBI:15378"/>
        <dbReference type="ChEBI" id="CHEBI:57455"/>
        <dbReference type="ChEBI" id="CHEBI:195366"/>
        <dbReference type="EC" id="3.5.4.9"/>
    </reaction>
</comment>
<dbReference type="GO" id="GO:0009086">
    <property type="term" value="P:methionine biosynthetic process"/>
    <property type="evidence" value="ECO:0007669"/>
    <property type="project" value="UniProtKB-KW"/>
</dbReference>
<dbReference type="PANTHER" id="PTHR48099:SF5">
    <property type="entry name" value="C-1-TETRAHYDROFOLATE SYNTHASE, CYTOPLASMIC"/>
    <property type="match status" value="1"/>
</dbReference>
<dbReference type="CDD" id="cd01080">
    <property type="entry name" value="NAD_bind_m-THF_DH_Cyclohyd"/>
    <property type="match status" value="1"/>
</dbReference>
<dbReference type="GO" id="GO:0000105">
    <property type="term" value="P:L-histidine biosynthetic process"/>
    <property type="evidence" value="ECO:0007669"/>
    <property type="project" value="UniProtKB-KW"/>
</dbReference>
<dbReference type="SUPFAM" id="SSF51735">
    <property type="entry name" value="NAD(P)-binding Rossmann-fold domains"/>
    <property type="match status" value="1"/>
</dbReference>
<keyword evidence="11 12" id="KW-0511">Multifunctional enzyme</keyword>
<proteinExistence type="inferred from homology"/>
<feature type="binding site" evidence="12">
    <location>
        <begin position="163"/>
        <end position="165"/>
    </location>
    <ligand>
        <name>NADP(+)</name>
        <dbReference type="ChEBI" id="CHEBI:58349"/>
    </ligand>
</feature>
<comment type="subunit">
    <text evidence="2 12">Homodimer.</text>
</comment>
<dbReference type="HAMAP" id="MF_01576">
    <property type="entry name" value="THF_DHG_CYH"/>
    <property type="match status" value="1"/>
</dbReference>
<evidence type="ECO:0000256" key="10">
    <source>
        <dbReference type="ARBA" id="ARBA00023167"/>
    </source>
</evidence>
<dbReference type="GO" id="GO:0004488">
    <property type="term" value="F:methylenetetrahydrofolate dehydrogenase (NADP+) activity"/>
    <property type="evidence" value="ECO:0007669"/>
    <property type="project" value="UniProtKB-UniRule"/>
</dbReference>
<keyword evidence="3 12" id="KW-0554">One-carbon metabolism</keyword>
<gene>
    <name evidence="12" type="primary">folD</name>
    <name evidence="15" type="ORF">CfP315_0313</name>
</gene>
<comment type="pathway">
    <text evidence="1 12">One-carbon metabolism; tetrahydrofolate interconversion.</text>
</comment>
<evidence type="ECO:0000256" key="3">
    <source>
        <dbReference type="ARBA" id="ARBA00022563"/>
    </source>
</evidence>
<evidence type="ECO:0000256" key="12">
    <source>
        <dbReference type="HAMAP-Rule" id="MF_01576"/>
    </source>
</evidence>
<evidence type="ECO:0000256" key="11">
    <source>
        <dbReference type="ARBA" id="ARBA00023268"/>
    </source>
</evidence>
<keyword evidence="10 12" id="KW-0486">Methionine biosynthesis</keyword>
<dbReference type="EC" id="3.5.4.9" evidence="12"/>
<dbReference type="Pfam" id="PF02882">
    <property type="entry name" value="THF_DHG_CYH_C"/>
    <property type="match status" value="1"/>
</dbReference>
<evidence type="ECO:0000256" key="2">
    <source>
        <dbReference type="ARBA" id="ARBA00011738"/>
    </source>
</evidence>